<keyword evidence="2" id="KW-1185">Reference proteome</keyword>
<dbReference type="RefSeq" id="WP_081410138.1">
    <property type="nucleotide sequence ID" value="NZ_BAAAXP010000009.1"/>
</dbReference>
<reference evidence="2" key="1">
    <citation type="submission" date="2016-01" db="EMBL/GenBank/DDBJ databases">
        <authorList>
            <person name="Mitreva M."/>
            <person name="Pepin K.H."/>
            <person name="Mihindukulasuriya K.A."/>
            <person name="Fulton R."/>
            <person name="Fronick C."/>
            <person name="O'Laughlin M."/>
            <person name="Miner T."/>
            <person name="Herter B."/>
            <person name="Rosa B.A."/>
            <person name="Cordes M."/>
            <person name="Tomlinson C."/>
            <person name="Wollam A."/>
            <person name="Palsikar V.B."/>
            <person name="Mardis E.R."/>
            <person name="Wilson R.K."/>
        </authorList>
    </citation>
    <scope>NUCLEOTIDE SEQUENCE [LARGE SCALE GENOMIC DNA]</scope>
    <source>
        <strain evidence="2">MJR7716</strain>
    </source>
</reference>
<dbReference type="Pfam" id="PF11756">
    <property type="entry name" value="YgbA_NO"/>
    <property type="match status" value="1"/>
</dbReference>
<evidence type="ECO:0000313" key="1">
    <source>
        <dbReference type="EMBL" id="KXA38589.1"/>
    </source>
</evidence>
<sequence>MTKIDSQKRIVRNMISLYSRHKTGTYKLNGSYKELAEYCERRLDHCYWGNKKPSCKNCSIHCYNKAKREEIKKIMKWAGPRMIIYHPIQAIRHLFNI</sequence>
<organism evidence="1 2">
    <name type="scientific">Prevotella corporis</name>
    <dbReference type="NCBI Taxonomy" id="28128"/>
    <lineage>
        <taxon>Bacteria</taxon>
        <taxon>Pseudomonadati</taxon>
        <taxon>Bacteroidota</taxon>
        <taxon>Bacteroidia</taxon>
        <taxon>Bacteroidales</taxon>
        <taxon>Prevotellaceae</taxon>
        <taxon>Prevotella</taxon>
    </lineage>
</organism>
<accession>A0A133Q6V0</accession>
<dbReference type="AlphaFoldDB" id="A0A133Q6V0"/>
<evidence type="ECO:0008006" key="3">
    <source>
        <dbReference type="Google" id="ProtNLM"/>
    </source>
</evidence>
<comment type="caution">
    <text evidence="1">The sequence shown here is derived from an EMBL/GenBank/DDBJ whole genome shotgun (WGS) entry which is preliminary data.</text>
</comment>
<protein>
    <recommendedName>
        <fullName evidence="3">Nitrous oxide-stimulated promoter</fullName>
    </recommendedName>
</protein>
<gene>
    <name evidence="1" type="ORF">HMPREF3226_01550</name>
</gene>
<dbReference type="STRING" id="28128.HMPREF3226_01550"/>
<dbReference type="OrthoDB" id="164329at2"/>
<dbReference type="InterPro" id="IPR020483">
    <property type="entry name" value="Uncharacterised_YgbA"/>
</dbReference>
<name>A0A133Q6V0_9BACT</name>
<evidence type="ECO:0000313" key="2">
    <source>
        <dbReference type="Proteomes" id="UP000070533"/>
    </source>
</evidence>
<proteinExistence type="predicted"/>
<dbReference type="EMBL" id="LRQG01000109">
    <property type="protein sequence ID" value="KXA38589.1"/>
    <property type="molecule type" value="Genomic_DNA"/>
</dbReference>
<dbReference type="Proteomes" id="UP000070533">
    <property type="component" value="Unassembled WGS sequence"/>
</dbReference>
<dbReference type="PATRIC" id="fig|28128.5.peg.1587"/>
<dbReference type="NCBIfam" id="NF007714">
    <property type="entry name" value="PRK10410.1-2"/>
    <property type="match status" value="1"/>
</dbReference>